<dbReference type="InterPro" id="IPR027417">
    <property type="entry name" value="P-loop_NTPase"/>
</dbReference>
<dbReference type="InterPro" id="IPR003439">
    <property type="entry name" value="ABC_transporter-like_ATP-bd"/>
</dbReference>
<evidence type="ECO:0000256" key="5">
    <source>
        <dbReference type="ARBA" id="ARBA00022840"/>
    </source>
</evidence>
<keyword evidence="7 8" id="KW-0472">Membrane</keyword>
<comment type="subcellular location">
    <subcellularLocation>
        <location evidence="1">Membrane</location>
        <topology evidence="1">Multi-pass membrane protein</topology>
    </subcellularLocation>
</comment>
<keyword evidence="4" id="KW-0547">Nucleotide-binding</keyword>
<evidence type="ECO:0000256" key="2">
    <source>
        <dbReference type="ARBA" id="ARBA00022448"/>
    </source>
</evidence>
<name>A0A4Y7KSH7_PAPSO</name>
<dbReference type="SMART" id="SM00382">
    <property type="entry name" value="AAA"/>
    <property type="match status" value="1"/>
</dbReference>
<organism evidence="10 11">
    <name type="scientific">Papaver somniferum</name>
    <name type="common">Opium poppy</name>
    <dbReference type="NCBI Taxonomy" id="3469"/>
    <lineage>
        <taxon>Eukaryota</taxon>
        <taxon>Viridiplantae</taxon>
        <taxon>Streptophyta</taxon>
        <taxon>Embryophyta</taxon>
        <taxon>Tracheophyta</taxon>
        <taxon>Spermatophyta</taxon>
        <taxon>Magnoliopsida</taxon>
        <taxon>Ranunculales</taxon>
        <taxon>Papaveraceae</taxon>
        <taxon>Papaveroideae</taxon>
        <taxon>Papaver</taxon>
    </lineage>
</organism>
<dbReference type="GO" id="GO:0140359">
    <property type="term" value="F:ABC-type transporter activity"/>
    <property type="evidence" value="ECO:0007669"/>
    <property type="project" value="InterPro"/>
</dbReference>
<dbReference type="PANTHER" id="PTHR48041">
    <property type="entry name" value="ABC TRANSPORTER G FAMILY MEMBER 28"/>
    <property type="match status" value="1"/>
</dbReference>
<evidence type="ECO:0000259" key="9">
    <source>
        <dbReference type="PROSITE" id="PS50893"/>
    </source>
</evidence>
<feature type="transmembrane region" description="Helical" evidence="8">
    <location>
        <begin position="380"/>
        <end position="404"/>
    </location>
</feature>
<keyword evidence="3 8" id="KW-0812">Transmembrane</keyword>
<dbReference type="InterPro" id="IPR013525">
    <property type="entry name" value="ABC2_TM"/>
</dbReference>
<dbReference type="PROSITE" id="PS50893">
    <property type="entry name" value="ABC_TRANSPORTER_2"/>
    <property type="match status" value="1"/>
</dbReference>
<dbReference type="InterPro" id="IPR003593">
    <property type="entry name" value="AAA+_ATPase"/>
</dbReference>
<evidence type="ECO:0000313" key="10">
    <source>
        <dbReference type="EMBL" id="RZC75806.1"/>
    </source>
</evidence>
<dbReference type="PROSITE" id="PS00211">
    <property type="entry name" value="ABC_TRANSPORTER_1"/>
    <property type="match status" value="1"/>
</dbReference>
<dbReference type="Gramene" id="RZC75806">
    <property type="protein sequence ID" value="RZC75806"/>
    <property type="gene ID" value="C5167_000189"/>
</dbReference>
<dbReference type="InterPro" id="IPR050352">
    <property type="entry name" value="ABCG_transporters"/>
</dbReference>
<dbReference type="Pfam" id="PF00005">
    <property type="entry name" value="ABC_tran"/>
    <property type="match status" value="1"/>
</dbReference>
<feature type="domain" description="ABC transporter" evidence="9">
    <location>
        <begin position="37"/>
        <end position="278"/>
    </location>
</feature>
<proteinExistence type="predicted"/>
<evidence type="ECO:0000313" key="11">
    <source>
        <dbReference type="Proteomes" id="UP000316621"/>
    </source>
</evidence>
<dbReference type="PANTHER" id="PTHR48041:SF126">
    <property type="entry name" value="ABC TRANSPORTER G FAMILY MEMBER 20-LIKE"/>
    <property type="match status" value="1"/>
</dbReference>
<protein>
    <recommendedName>
        <fullName evidence="9">ABC transporter domain-containing protein</fullName>
    </recommendedName>
</protein>
<evidence type="ECO:0000256" key="4">
    <source>
        <dbReference type="ARBA" id="ARBA00022741"/>
    </source>
</evidence>
<keyword evidence="6 8" id="KW-1133">Transmembrane helix</keyword>
<dbReference type="GO" id="GO:0005524">
    <property type="term" value="F:ATP binding"/>
    <property type="evidence" value="ECO:0007669"/>
    <property type="project" value="UniProtKB-KW"/>
</dbReference>
<dbReference type="Gene3D" id="3.40.50.300">
    <property type="entry name" value="P-loop containing nucleotide triphosphate hydrolases"/>
    <property type="match status" value="1"/>
</dbReference>
<dbReference type="SUPFAM" id="SSF52540">
    <property type="entry name" value="P-loop containing nucleoside triphosphate hydrolases"/>
    <property type="match status" value="1"/>
</dbReference>
<keyword evidence="11" id="KW-1185">Reference proteome</keyword>
<dbReference type="EMBL" id="CM010723">
    <property type="protein sequence ID" value="RZC75806.1"/>
    <property type="molecule type" value="Genomic_DNA"/>
</dbReference>
<gene>
    <name evidence="10" type="ORF">C5167_000189</name>
</gene>
<evidence type="ECO:0000256" key="1">
    <source>
        <dbReference type="ARBA" id="ARBA00004141"/>
    </source>
</evidence>
<keyword evidence="2" id="KW-0813">Transport</keyword>
<evidence type="ECO:0000256" key="6">
    <source>
        <dbReference type="ARBA" id="ARBA00022989"/>
    </source>
</evidence>
<dbReference type="AlphaFoldDB" id="A0A4Y7KSH7"/>
<evidence type="ECO:0000256" key="7">
    <source>
        <dbReference type="ARBA" id="ARBA00023136"/>
    </source>
</evidence>
<dbReference type="Pfam" id="PF01061">
    <property type="entry name" value="ABC2_membrane"/>
    <property type="match status" value="1"/>
</dbReference>
<keyword evidence="5" id="KW-0067">ATP-binding</keyword>
<dbReference type="Proteomes" id="UP000316621">
    <property type="component" value="Chromosome 9"/>
</dbReference>
<evidence type="ECO:0000256" key="8">
    <source>
        <dbReference type="SAM" id="Phobius"/>
    </source>
</evidence>
<accession>A0A4Y7KSH7</accession>
<reference evidence="10 11" key="1">
    <citation type="journal article" date="2018" name="Science">
        <title>The opium poppy genome and morphinan production.</title>
        <authorList>
            <person name="Guo L."/>
            <person name="Winzer T."/>
            <person name="Yang X."/>
            <person name="Li Y."/>
            <person name="Ning Z."/>
            <person name="He Z."/>
            <person name="Teodor R."/>
            <person name="Lu Y."/>
            <person name="Bowser T.A."/>
            <person name="Graham I.A."/>
            <person name="Ye K."/>
        </authorList>
    </citation>
    <scope>NUCLEOTIDE SEQUENCE [LARGE SCALE GENOMIC DNA]</scope>
    <source>
        <strain evidence="11">cv. HN1</strain>
        <tissue evidence="10">Leaves</tissue>
    </source>
</reference>
<dbReference type="InterPro" id="IPR017871">
    <property type="entry name" value="ABC_transporter-like_CS"/>
</dbReference>
<sequence>MAGGNVTDDDELALQVGIEPREISMSDNEDLEEPSKMMKTSINPFVLTFSNLRYSLNTGEAREGEILAILGPSGSGKSTLIDALANRISNESLKGCVTMNGESLESGLLKVISAYVMQDDLLFPMLTVEETLMFSAEFRLPRAISKSKKKARVQDVIHELGLRRAANTLIGDEGHRGISGGERRRVSIGVDIIHDPIVLFLDEPTSGLDSSSAFLVVKVLQRIARSGRIVIMSVHQPSSRVVGLFDQMIFLSQGETVYYGSPTQLSLFLSDFGHPVPSNQDITEFMIDLYRELEGIPGGTKSIVECNKLRQKFVEHHRLNSDYSNVLGVSIKQAIILREKLIGSNFTDIAQTSTISKFANPFWVEIIILMKRSLTNSKRMPIVFMLQIGAVVSIGCILASVYWQLDKTEAGIEEEIGFFASIVATIFFGCTDVLAVFLQERETEFLRTGHGIAPDKSCLLTGQDIVRKQGATDLSKWSCLWITLAMGSESLTVPNGSTRRAVILLMGPIFGPGIGPDRLGSGSRRKLTVTDVKEMDTLQLNGRVDTYVESKSVHTPLTSISYLPFIEFPPQKLKTIGNIPERERDRSRAGEELKNELRRFKGTETEPKSWAKSWFPHDVACEHIYSNFSESFNNMALKLRDKPLTHLVDIRKLAATWQSGDLVPAGKDLILVMCNLRGNYECDPSEERKV</sequence>
<evidence type="ECO:0000256" key="3">
    <source>
        <dbReference type="ARBA" id="ARBA00022692"/>
    </source>
</evidence>
<dbReference type="GO" id="GO:0016020">
    <property type="term" value="C:membrane"/>
    <property type="evidence" value="ECO:0007669"/>
    <property type="project" value="UniProtKB-SubCell"/>
</dbReference>
<feature type="transmembrane region" description="Helical" evidence="8">
    <location>
        <begin position="416"/>
        <end position="438"/>
    </location>
</feature>
<dbReference type="GO" id="GO:0016887">
    <property type="term" value="F:ATP hydrolysis activity"/>
    <property type="evidence" value="ECO:0007669"/>
    <property type="project" value="InterPro"/>
</dbReference>